<evidence type="ECO:0000313" key="12">
    <source>
        <dbReference type="EMBL" id="PPJ28012.1"/>
    </source>
</evidence>
<dbReference type="GO" id="GO:0006235">
    <property type="term" value="P:dTTP biosynthetic process"/>
    <property type="evidence" value="ECO:0007669"/>
    <property type="project" value="UniProtKB-UniRule"/>
</dbReference>
<dbReference type="PANTHER" id="PTHR10344">
    <property type="entry name" value="THYMIDYLATE KINASE"/>
    <property type="match status" value="1"/>
</dbReference>
<evidence type="ECO:0000256" key="10">
    <source>
        <dbReference type="HAMAP-Rule" id="MF_00165"/>
    </source>
</evidence>
<evidence type="ECO:0000256" key="9">
    <source>
        <dbReference type="ARBA" id="ARBA00048743"/>
    </source>
</evidence>
<evidence type="ECO:0000256" key="4">
    <source>
        <dbReference type="ARBA" id="ARBA00022679"/>
    </source>
</evidence>
<keyword evidence="7 10" id="KW-0418">Kinase</keyword>
<dbReference type="HAMAP" id="MF_00165">
    <property type="entry name" value="Thymidylate_kinase"/>
    <property type="match status" value="1"/>
</dbReference>
<keyword evidence="5 10" id="KW-0545">Nucleotide biosynthesis</keyword>
<feature type="domain" description="Thymidylate kinase-like" evidence="11">
    <location>
        <begin position="9"/>
        <end position="156"/>
    </location>
</feature>
<accession>A0A2S6A666</accession>
<dbReference type="InterPro" id="IPR018094">
    <property type="entry name" value="Thymidylate_kinase"/>
</dbReference>
<dbReference type="GO" id="GO:0006227">
    <property type="term" value="P:dUDP biosynthetic process"/>
    <property type="evidence" value="ECO:0007669"/>
    <property type="project" value="TreeGrafter"/>
</dbReference>
<evidence type="ECO:0000256" key="1">
    <source>
        <dbReference type="ARBA" id="ARBA00009776"/>
    </source>
</evidence>
<dbReference type="SUPFAM" id="SSF52540">
    <property type="entry name" value="P-loop containing nucleoside triphosphate hydrolases"/>
    <property type="match status" value="1"/>
</dbReference>
<dbReference type="Proteomes" id="UP000238356">
    <property type="component" value="Unassembled WGS sequence"/>
</dbReference>
<keyword evidence="13" id="KW-1185">Reference proteome</keyword>
<evidence type="ECO:0000256" key="7">
    <source>
        <dbReference type="ARBA" id="ARBA00022777"/>
    </source>
</evidence>
<dbReference type="InterPro" id="IPR027417">
    <property type="entry name" value="P-loop_NTPase"/>
</dbReference>
<dbReference type="GO" id="GO:0004798">
    <property type="term" value="F:dTMP kinase activity"/>
    <property type="evidence" value="ECO:0007669"/>
    <property type="project" value="UniProtKB-UniRule"/>
</dbReference>
<dbReference type="GO" id="GO:0005524">
    <property type="term" value="F:ATP binding"/>
    <property type="evidence" value="ECO:0007669"/>
    <property type="project" value="UniProtKB-UniRule"/>
</dbReference>
<dbReference type="NCBIfam" id="TIGR00041">
    <property type="entry name" value="DTMP_kinase"/>
    <property type="match status" value="1"/>
</dbReference>
<comment type="function">
    <text evidence="10">Phosphorylation of dTMP to form dTDP in both de novo and salvage pathways of dTTP synthesis.</text>
</comment>
<evidence type="ECO:0000256" key="3">
    <source>
        <dbReference type="ARBA" id="ARBA00017144"/>
    </source>
</evidence>
<keyword evidence="8 10" id="KW-0067">ATP-binding</keyword>
<sequence>MVTGRLITIDGAGGVGKSTTVASTVEYLRSTGLPAYATSQPSRTVLGDHIRGHADTYTGIALACLVAGDRHHQQRVEIVPALDDEKIVVCDRYLPSSLVLQVLDGVPAEQVWQLNAGIRVPDVAVVLRADSKVIADRLTARGAHNRFERRPAYSIARELELFDQVAEELRTRGWPVHVIDRTEHAKNETALAIAHLVGPAAGPSR</sequence>
<comment type="caution">
    <text evidence="12">The sequence shown here is derived from an EMBL/GenBank/DDBJ whole genome shotgun (WGS) entry which is preliminary data.</text>
</comment>
<dbReference type="EMBL" id="PSZD01000008">
    <property type="protein sequence ID" value="PPJ28012.1"/>
    <property type="molecule type" value="Genomic_DNA"/>
</dbReference>
<keyword evidence="4 10" id="KW-0808">Transferase</keyword>
<dbReference type="InterPro" id="IPR039430">
    <property type="entry name" value="Thymidylate_kin-like_dom"/>
</dbReference>
<protein>
    <recommendedName>
        <fullName evidence="3 10">Thymidylate kinase</fullName>
        <ecNumber evidence="2 10">2.7.4.9</ecNumber>
    </recommendedName>
    <alternativeName>
        <fullName evidence="10">dTMP kinase</fullName>
    </alternativeName>
</protein>
<evidence type="ECO:0000313" key="13">
    <source>
        <dbReference type="Proteomes" id="UP000238356"/>
    </source>
</evidence>
<dbReference type="CDD" id="cd01672">
    <property type="entry name" value="TMPK"/>
    <property type="match status" value="1"/>
</dbReference>
<dbReference type="Pfam" id="PF02223">
    <property type="entry name" value="Thymidylate_kin"/>
    <property type="match status" value="1"/>
</dbReference>
<name>A0A2S6A666_9NOCA</name>
<evidence type="ECO:0000256" key="5">
    <source>
        <dbReference type="ARBA" id="ARBA00022727"/>
    </source>
</evidence>
<evidence type="ECO:0000259" key="11">
    <source>
        <dbReference type="Pfam" id="PF02223"/>
    </source>
</evidence>
<reference evidence="12 13" key="1">
    <citation type="submission" date="2018-02" db="EMBL/GenBank/DDBJ databases">
        <title>8 Nocardia nova and 1 Nocardia cyriacigeorgica strain used for evolution to TMP-SMX.</title>
        <authorList>
            <person name="Mehta H."/>
            <person name="Weng J."/>
            <person name="Shamoo Y."/>
        </authorList>
    </citation>
    <scope>NUCLEOTIDE SEQUENCE [LARGE SCALE GENOMIC DNA]</scope>
    <source>
        <strain evidence="12 13">BAA2227</strain>
    </source>
</reference>
<comment type="catalytic activity">
    <reaction evidence="9 10">
        <text>dTMP + ATP = dTDP + ADP</text>
        <dbReference type="Rhea" id="RHEA:13517"/>
        <dbReference type="ChEBI" id="CHEBI:30616"/>
        <dbReference type="ChEBI" id="CHEBI:58369"/>
        <dbReference type="ChEBI" id="CHEBI:63528"/>
        <dbReference type="ChEBI" id="CHEBI:456216"/>
        <dbReference type="EC" id="2.7.4.9"/>
    </reaction>
</comment>
<gene>
    <name evidence="10 12" type="primary">tmk</name>
    <name evidence="12" type="ORF">C5F51_14310</name>
</gene>
<comment type="similarity">
    <text evidence="1 10">Belongs to the thymidylate kinase family.</text>
</comment>
<dbReference type="GO" id="GO:0006233">
    <property type="term" value="P:dTDP biosynthetic process"/>
    <property type="evidence" value="ECO:0007669"/>
    <property type="project" value="InterPro"/>
</dbReference>
<organism evidence="12 13">
    <name type="scientific">Nocardia nova</name>
    <dbReference type="NCBI Taxonomy" id="37330"/>
    <lineage>
        <taxon>Bacteria</taxon>
        <taxon>Bacillati</taxon>
        <taxon>Actinomycetota</taxon>
        <taxon>Actinomycetes</taxon>
        <taxon>Mycobacteriales</taxon>
        <taxon>Nocardiaceae</taxon>
        <taxon>Nocardia</taxon>
    </lineage>
</organism>
<evidence type="ECO:0000256" key="8">
    <source>
        <dbReference type="ARBA" id="ARBA00022840"/>
    </source>
</evidence>
<evidence type="ECO:0000256" key="6">
    <source>
        <dbReference type="ARBA" id="ARBA00022741"/>
    </source>
</evidence>
<comment type="caution">
    <text evidence="10">Lacks conserved residue(s) required for the propagation of feature annotation.</text>
</comment>
<dbReference type="RefSeq" id="WP_104363284.1">
    <property type="nucleotide sequence ID" value="NZ_JBITKZ010000008.1"/>
</dbReference>
<proteinExistence type="inferred from homology"/>
<dbReference type="EC" id="2.7.4.9" evidence="2 10"/>
<evidence type="ECO:0000256" key="2">
    <source>
        <dbReference type="ARBA" id="ARBA00012980"/>
    </source>
</evidence>
<dbReference type="GO" id="GO:0005737">
    <property type="term" value="C:cytoplasm"/>
    <property type="evidence" value="ECO:0007669"/>
    <property type="project" value="TreeGrafter"/>
</dbReference>
<dbReference type="AlphaFoldDB" id="A0A2S6A666"/>
<dbReference type="Gene3D" id="3.40.50.300">
    <property type="entry name" value="P-loop containing nucleotide triphosphate hydrolases"/>
    <property type="match status" value="1"/>
</dbReference>
<dbReference type="PANTHER" id="PTHR10344:SF4">
    <property type="entry name" value="UMP-CMP KINASE 2, MITOCHONDRIAL"/>
    <property type="match status" value="1"/>
</dbReference>
<keyword evidence="6 10" id="KW-0547">Nucleotide-binding</keyword>